<dbReference type="VEuPathDB" id="VectorBase:ASIC010124"/>
<dbReference type="GO" id="GO:0016301">
    <property type="term" value="F:kinase activity"/>
    <property type="evidence" value="ECO:0007669"/>
    <property type="project" value="UniProtKB-KW"/>
</dbReference>
<accession>A0A084VWT2</accession>
<name>A0A084VWT2_ANOSI</name>
<evidence type="ECO:0000313" key="3">
    <source>
        <dbReference type="Proteomes" id="UP000030765"/>
    </source>
</evidence>
<sequence>MTNEEEPINYALQQARRVTGSDIDRIPSGTLPRGVSALTHFWGLMLTSLSTGHVRHSVDPQKSVRLTVDFVSYGSLIPPFEHRPISSSSGGGCGVL</sequence>
<proteinExistence type="predicted"/>
<dbReference type="EMBL" id="ATLV01017753">
    <property type="status" value="NOT_ANNOTATED_CDS"/>
    <property type="molecule type" value="Genomic_DNA"/>
</dbReference>
<evidence type="ECO:0000313" key="1">
    <source>
        <dbReference type="EMBL" id="KFB42426.1"/>
    </source>
</evidence>
<gene>
    <name evidence="1" type="ORF">ZHAS_00010124</name>
</gene>
<reference evidence="1 3" key="1">
    <citation type="journal article" date="2014" name="BMC Genomics">
        <title>Genome sequence of Anopheles sinensis provides insight into genetics basis of mosquito competence for malaria parasites.</title>
        <authorList>
            <person name="Zhou D."/>
            <person name="Zhang D."/>
            <person name="Ding G."/>
            <person name="Shi L."/>
            <person name="Hou Q."/>
            <person name="Ye Y."/>
            <person name="Xu Y."/>
            <person name="Zhou H."/>
            <person name="Xiong C."/>
            <person name="Li S."/>
            <person name="Yu J."/>
            <person name="Hong S."/>
            <person name="Yu X."/>
            <person name="Zou P."/>
            <person name="Chen C."/>
            <person name="Chang X."/>
            <person name="Wang W."/>
            <person name="Lv Y."/>
            <person name="Sun Y."/>
            <person name="Ma L."/>
            <person name="Shen B."/>
            <person name="Zhu C."/>
        </authorList>
    </citation>
    <scope>NUCLEOTIDE SEQUENCE [LARGE SCALE GENOMIC DNA]</scope>
</reference>
<reference evidence="2" key="2">
    <citation type="submission" date="2020-05" db="UniProtKB">
        <authorList>
            <consortium name="EnsemblMetazoa"/>
        </authorList>
    </citation>
    <scope>IDENTIFICATION</scope>
</reference>
<dbReference type="VEuPathDB" id="VectorBase:ASIS022222"/>
<dbReference type="EnsemblMetazoa" id="ASIC010124-RA">
    <property type="protein sequence ID" value="ASIC010124-PA"/>
    <property type="gene ID" value="ASIC010124"/>
</dbReference>
<keyword evidence="1" id="KW-0418">Kinase</keyword>
<dbReference type="AlphaFoldDB" id="A0A084VWT2"/>
<keyword evidence="3" id="KW-1185">Reference proteome</keyword>
<protein>
    <submittedName>
        <fullName evidence="1 2">Kinase</fullName>
    </submittedName>
</protein>
<keyword evidence="1" id="KW-0808">Transferase</keyword>
<dbReference type="Proteomes" id="UP000030765">
    <property type="component" value="Unassembled WGS sequence"/>
</dbReference>
<dbReference type="EMBL" id="KE525185">
    <property type="protein sequence ID" value="KFB42426.1"/>
    <property type="molecule type" value="Genomic_DNA"/>
</dbReference>
<evidence type="ECO:0000313" key="2">
    <source>
        <dbReference type="EnsemblMetazoa" id="ASIC010124-PA"/>
    </source>
</evidence>
<organism evidence="1">
    <name type="scientific">Anopheles sinensis</name>
    <name type="common">Mosquito</name>
    <dbReference type="NCBI Taxonomy" id="74873"/>
    <lineage>
        <taxon>Eukaryota</taxon>
        <taxon>Metazoa</taxon>
        <taxon>Ecdysozoa</taxon>
        <taxon>Arthropoda</taxon>
        <taxon>Hexapoda</taxon>
        <taxon>Insecta</taxon>
        <taxon>Pterygota</taxon>
        <taxon>Neoptera</taxon>
        <taxon>Endopterygota</taxon>
        <taxon>Diptera</taxon>
        <taxon>Nematocera</taxon>
        <taxon>Culicoidea</taxon>
        <taxon>Culicidae</taxon>
        <taxon>Anophelinae</taxon>
        <taxon>Anopheles</taxon>
    </lineage>
</organism>